<keyword evidence="3" id="KW-1185">Reference proteome</keyword>
<sequence length="236" mass="26043">MGNKHRAVPRNNPLAHEEPQVVAASAARFWKTHHLTTLVSQQEFELGALVFRNLDDALAEIDQGSAPPARFAILDNQQKESITAYIRRYNRKGNRVKLAVFNMVDALIAGVHAIANSWRNRKSEDNVRPDVASVPQPAPTNRTTKSKWEYLKDLSPAQLQILMTCIMAAVTQGWDQASMNGANLGWPSTFGVPLDSFSDHPTDHPIIIFSLLNAAPWFSGALFAFFVSDPIQIGGG</sequence>
<keyword evidence="1" id="KW-0812">Transmembrane</keyword>
<dbReference type="Proteomes" id="UP000799770">
    <property type="component" value="Unassembled WGS sequence"/>
</dbReference>
<protein>
    <submittedName>
        <fullName evidence="2">Uncharacterized protein</fullName>
    </submittedName>
</protein>
<name>A0A6A5ZPA6_9PLEO</name>
<dbReference type="EMBL" id="ML977314">
    <property type="protein sequence ID" value="KAF2120058.1"/>
    <property type="molecule type" value="Genomic_DNA"/>
</dbReference>
<feature type="transmembrane region" description="Helical" evidence="1">
    <location>
        <begin position="96"/>
        <end position="115"/>
    </location>
</feature>
<keyword evidence="1" id="KW-0472">Membrane</keyword>
<proteinExistence type="predicted"/>
<organism evidence="2 3">
    <name type="scientific">Lophiotrema nucula</name>
    <dbReference type="NCBI Taxonomy" id="690887"/>
    <lineage>
        <taxon>Eukaryota</taxon>
        <taxon>Fungi</taxon>
        <taxon>Dikarya</taxon>
        <taxon>Ascomycota</taxon>
        <taxon>Pezizomycotina</taxon>
        <taxon>Dothideomycetes</taxon>
        <taxon>Pleosporomycetidae</taxon>
        <taxon>Pleosporales</taxon>
        <taxon>Lophiotremataceae</taxon>
        <taxon>Lophiotrema</taxon>
    </lineage>
</organism>
<reference evidence="2" key="1">
    <citation type="journal article" date="2020" name="Stud. Mycol.">
        <title>101 Dothideomycetes genomes: a test case for predicting lifestyles and emergence of pathogens.</title>
        <authorList>
            <person name="Haridas S."/>
            <person name="Albert R."/>
            <person name="Binder M."/>
            <person name="Bloem J."/>
            <person name="Labutti K."/>
            <person name="Salamov A."/>
            <person name="Andreopoulos B."/>
            <person name="Baker S."/>
            <person name="Barry K."/>
            <person name="Bills G."/>
            <person name="Bluhm B."/>
            <person name="Cannon C."/>
            <person name="Castanera R."/>
            <person name="Culley D."/>
            <person name="Daum C."/>
            <person name="Ezra D."/>
            <person name="Gonzalez J."/>
            <person name="Henrissat B."/>
            <person name="Kuo A."/>
            <person name="Liang C."/>
            <person name="Lipzen A."/>
            <person name="Lutzoni F."/>
            <person name="Magnuson J."/>
            <person name="Mondo S."/>
            <person name="Nolan M."/>
            <person name="Ohm R."/>
            <person name="Pangilinan J."/>
            <person name="Park H.-J."/>
            <person name="Ramirez L."/>
            <person name="Alfaro M."/>
            <person name="Sun H."/>
            <person name="Tritt A."/>
            <person name="Yoshinaga Y."/>
            <person name="Zwiers L.-H."/>
            <person name="Turgeon B."/>
            <person name="Goodwin S."/>
            <person name="Spatafora J."/>
            <person name="Crous P."/>
            <person name="Grigoriev I."/>
        </authorList>
    </citation>
    <scope>NUCLEOTIDE SEQUENCE</scope>
    <source>
        <strain evidence="2">CBS 627.86</strain>
    </source>
</reference>
<feature type="transmembrane region" description="Helical" evidence="1">
    <location>
        <begin position="206"/>
        <end position="227"/>
    </location>
</feature>
<evidence type="ECO:0000313" key="3">
    <source>
        <dbReference type="Proteomes" id="UP000799770"/>
    </source>
</evidence>
<gene>
    <name evidence="2" type="ORF">BDV96DRAFT_641918</name>
</gene>
<accession>A0A6A5ZPA6</accession>
<dbReference type="OrthoDB" id="6339427at2759"/>
<evidence type="ECO:0000256" key="1">
    <source>
        <dbReference type="SAM" id="Phobius"/>
    </source>
</evidence>
<dbReference type="AlphaFoldDB" id="A0A6A5ZPA6"/>
<keyword evidence="1" id="KW-1133">Transmembrane helix</keyword>
<evidence type="ECO:0000313" key="2">
    <source>
        <dbReference type="EMBL" id="KAF2120058.1"/>
    </source>
</evidence>